<comment type="caution">
    <text evidence="1">The sequence shown here is derived from an EMBL/GenBank/DDBJ whole genome shotgun (WGS) entry which is preliminary data.</text>
</comment>
<dbReference type="AlphaFoldDB" id="A0A4C1SJ53"/>
<accession>A0A4C1SJ53</accession>
<keyword evidence="2" id="KW-1185">Reference proteome</keyword>
<evidence type="ECO:0000313" key="1">
    <source>
        <dbReference type="EMBL" id="GBP02025.1"/>
    </source>
</evidence>
<reference evidence="1 2" key="1">
    <citation type="journal article" date="2019" name="Commun. Biol.">
        <title>The bagworm genome reveals a unique fibroin gene that provides high tensile strength.</title>
        <authorList>
            <person name="Kono N."/>
            <person name="Nakamura H."/>
            <person name="Ohtoshi R."/>
            <person name="Tomita M."/>
            <person name="Numata K."/>
            <person name="Arakawa K."/>
        </authorList>
    </citation>
    <scope>NUCLEOTIDE SEQUENCE [LARGE SCALE GENOMIC DNA]</scope>
</reference>
<name>A0A4C1SJ53_EUMVA</name>
<sequence length="183" mass="20645">MTLSCSVRVYFRLLLSTELRNYVTFVALYRPSSASSLDVATCHPTSPRLHGAALLRLRSLVEPIAAGEAFFSGWLVLEWCLRVDFGALPEPSGWTVTRRRRSKVWSPFARSRLVCKSSKVVMQLFFSALDVLNNAEFVIDQIYFPFTGHVNSLNKGFTWPVKLSKRYELALNVSVTLPRRAGA</sequence>
<dbReference type="EMBL" id="BGZK01003508">
    <property type="protein sequence ID" value="GBP02025.1"/>
    <property type="molecule type" value="Genomic_DNA"/>
</dbReference>
<protein>
    <submittedName>
        <fullName evidence="1">Uncharacterized protein</fullName>
    </submittedName>
</protein>
<proteinExistence type="predicted"/>
<gene>
    <name evidence="1" type="ORF">EVAR_73844_1</name>
</gene>
<organism evidence="1 2">
    <name type="scientific">Eumeta variegata</name>
    <name type="common">Bagworm moth</name>
    <name type="synonym">Eumeta japonica</name>
    <dbReference type="NCBI Taxonomy" id="151549"/>
    <lineage>
        <taxon>Eukaryota</taxon>
        <taxon>Metazoa</taxon>
        <taxon>Ecdysozoa</taxon>
        <taxon>Arthropoda</taxon>
        <taxon>Hexapoda</taxon>
        <taxon>Insecta</taxon>
        <taxon>Pterygota</taxon>
        <taxon>Neoptera</taxon>
        <taxon>Endopterygota</taxon>
        <taxon>Lepidoptera</taxon>
        <taxon>Glossata</taxon>
        <taxon>Ditrysia</taxon>
        <taxon>Tineoidea</taxon>
        <taxon>Psychidae</taxon>
        <taxon>Oiketicinae</taxon>
        <taxon>Eumeta</taxon>
    </lineage>
</organism>
<evidence type="ECO:0000313" key="2">
    <source>
        <dbReference type="Proteomes" id="UP000299102"/>
    </source>
</evidence>
<dbReference type="Proteomes" id="UP000299102">
    <property type="component" value="Unassembled WGS sequence"/>
</dbReference>